<feature type="domain" description="DNA replication/recombination mediator RecO N-terminal" evidence="5">
    <location>
        <begin position="1"/>
        <end position="76"/>
    </location>
</feature>
<evidence type="ECO:0000256" key="1">
    <source>
        <dbReference type="ARBA" id="ARBA00022763"/>
    </source>
</evidence>
<dbReference type="InterPro" id="IPR037278">
    <property type="entry name" value="ARFGAP/RecO"/>
</dbReference>
<dbReference type="Pfam" id="PF11967">
    <property type="entry name" value="RecO_N"/>
    <property type="match status" value="1"/>
</dbReference>
<dbReference type="SUPFAM" id="SSF57863">
    <property type="entry name" value="ArfGap/RecO-like zinc finger"/>
    <property type="match status" value="1"/>
</dbReference>
<dbReference type="GO" id="GO:0006310">
    <property type="term" value="P:DNA recombination"/>
    <property type="evidence" value="ECO:0007669"/>
    <property type="project" value="UniProtKB-UniRule"/>
</dbReference>
<dbReference type="HAMAP" id="MF_00201">
    <property type="entry name" value="RecO"/>
    <property type="match status" value="1"/>
</dbReference>
<dbReference type="AlphaFoldDB" id="A0A127VH72"/>
<reference evidence="6 7" key="1">
    <citation type="submission" date="2016-03" db="EMBL/GenBank/DDBJ databases">
        <title>Complete genome sequence of Pedobacter cryoconitis PAMC 27485.</title>
        <authorList>
            <person name="Lee J."/>
            <person name="Kim O.-S."/>
        </authorList>
    </citation>
    <scope>NUCLEOTIDE SEQUENCE [LARGE SCALE GENOMIC DNA]</scope>
    <source>
        <strain evidence="6 7">PAMC 27485</strain>
    </source>
</reference>
<dbReference type="RefSeq" id="WP_068403736.1">
    <property type="nucleotide sequence ID" value="NZ_CP014504.1"/>
</dbReference>
<dbReference type="EMBL" id="CP014504">
    <property type="protein sequence ID" value="AMQ00588.1"/>
    <property type="molecule type" value="Genomic_DNA"/>
</dbReference>
<dbReference type="NCBIfam" id="TIGR00613">
    <property type="entry name" value="reco"/>
    <property type="match status" value="1"/>
</dbReference>
<dbReference type="Gene3D" id="2.40.50.140">
    <property type="entry name" value="Nucleic acid-binding proteins"/>
    <property type="match status" value="1"/>
</dbReference>
<evidence type="ECO:0000313" key="6">
    <source>
        <dbReference type="EMBL" id="AMQ00588.1"/>
    </source>
</evidence>
<comment type="function">
    <text evidence="4">Involved in DNA repair and RecF pathway recombination.</text>
</comment>
<protein>
    <recommendedName>
        <fullName evidence="4">DNA repair protein RecO</fullName>
    </recommendedName>
    <alternativeName>
        <fullName evidence="4">Recombination protein O</fullName>
    </alternativeName>
</protein>
<evidence type="ECO:0000256" key="2">
    <source>
        <dbReference type="ARBA" id="ARBA00023172"/>
    </source>
</evidence>
<name>A0A127VH72_9SPHI</name>
<dbReference type="InterPro" id="IPR012340">
    <property type="entry name" value="NA-bd_OB-fold"/>
</dbReference>
<dbReference type="GO" id="GO:0006302">
    <property type="term" value="P:double-strand break repair"/>
    <property type="evidence" value="ECO:0007669"/>
    <property type="project" value="TreeGrafter"/>
</dbReference>
<dbReference type="PATRIC" id="fig|188932.3.peg.3871"/>
<dbReference type="GO" id="GO:0043590">
    <property type="term" value="C:bacterial nucleoid"/>
    <property type="evidence" value="ECO:0007669"/>
    <property type="project" value="TreeGrafter"/>
</dbReference>
<evidence type="ECO:0000256" key="3">
    <source>
        <dbReference type="ARBA" id="ARBA00023204"/>
    </source>
</evidence>
<proteinExistence type="inferred from homology"/>
<evidence type="ECO:0000259" key="5">
    <source>
        <dbReference type="Pfam" id="PF11967"/>
    </source>
</evidence>
<accession>A0A127VH72</accession>
<dbReference type="PANTHER" id="PTHR33991:SF1">
    <property type="entry name" value="DNA REPAIR PROTEIN RECO"/>
    <property type="match status" value="1"/>
</dbReference>
<dbReference type="Pfam" id="PF02565">
    <property type="entry name" value="RecO_C"/>
    <property type="match status" value="1"/>
</dbReference>
<keyword evidence="1 4" id="KW-0227">DNA damage</keyword>
<keyword evidence="3 4" id="KW-0234">DNA repair</keyword>
<comment type="similarity">
    <text evidence="4">Belongs to the RecO family.</text>
</comment>
<dbReference type="InterPro" id="IPR022572">
    <property type="entry name" value="DNA_rep/recomb_RecO_N"/>
</dbReference>
<dbReference type="SUPFAM" id="SSF50249">
    <property type="entry name" value="Nucleic acid-binding proteins"/>
    <property type="match status" value="1"/>
</dbReference>
<organism evidence="6 7">
    <name type="scientific">Pedobacter cryoconitis</name>
    <dbReference type="NCBI Taxonomy" id="188932"/>
    <lineage>
        <taxon>Bacteria</taxon>
        <taxon>Pseudomonadati</taxon>
        <taxon>Bacteroidota</taxon>
        <taxon>Sphingobacteriia</taxon>
        <taxon>Sphingobacteriales</taxon>
        <taxon>Sphingobacteriaceae</taxon>
        <taxon>Pedobacter</taxon>
    </lineage>
</organism>
<evidence type="ECO:0000313" key="7">
    <source>
        <dbReference type="Proteomes" id="UP000071561"/>
    </source>
</evidence>
<keyword evidence="7" id="KW-1185">Reference proteome</keyword>
<gene>
    <name evidence="4" type="primary">recO</name>
    <name evidence="6" type="ORF">AY601_3726</name>
</gene>
<keyword evidence="2 4" id="KW-0233">DNA recombination</keyword>
<dbReference type="Proteomes" id="UP000071561">
    <property type="component" value="Chromosome"/>
</dbReference>
<evidence type="ECO:0000256" key="4">
    <source>
        <dbReference type="HAMAP-Rule" id="MF_00201"/>
    </source>
</evidence>
<dbReference type="OrthoDB" id="9789152at2"/>
<dbReference type="InterPro" id="IPR003717">
    <property type="entry name" value="RecO"/>
</dbReference>
<dbReference type="PANTHER" id="PTHR33991">
    <property type="entry name" value="DNA REPAIR PROTEIN RECO"/>
    <property type="match status" value="1"/>
</dbReference>
<dbReference type="KEGG" id="pcm:AY601_3726"/>
<sequence>MLHKTRGIVLKTTLYSESSVVVQIFTAKFGIQSYMVNGVKRPKAKIRMNMLQALHLVDMVVYHKTNSSIQRISELRPSPVFRTIPYDIIKSTIIMFLNEVLYKSIRQQHADENIFDYIFNAVSWFDETDQGGANFHLAFLLKLSRFLGFAPSTETKSDQSYFDLQEGEFKSLTPVHPYFIEKTAAELFISLFTTPFEKLNEIKMDNATRRLILDKILIYYTLHTASFGEIKSHQVLEEILS</sequence>